<proteinExistence type="predicted"/>
<accession>A0ACC3BU11</accession>
<sequence length="177" mass="21077">MKRSSCSGEPGRCLKLFFGILRLRHEVRSQWRPSLSGFRVVGATVRPRTRPRQRDGPPRRRHRRRPSRRHRRRPSRRHRHRHRRHRRHRHHRHRHRHRHRRRRRRHRRRAAAVNLPVEGCHGLEGGMDGDKCAPSCRGHRECRGARRRHPDGMVGEGWGGCSPFGSLPYARATAHAA</sequence>
<dbReference type="Proteomes" id="UP000798662">
    <property type="component" value="Chromosome 1"/>
</dbReference>
<evidence type="ECO:0000313" key="2">
    <source>
        <dbReference type="Proteomes" id="UP000798662"/>
    </source>
</evidence>
<gene>
    <name evidence="1" type="ORF">I4F81_003672</name>
</gene>
<protein>
    <submittedName>
        <fullName evidence="1">Uncharacterized protein</fullName>
    </submittedName>
</protein>
<evidence type="ECO:0000313" key="1">
    <source>
        <dbReference type="EMBL" id="KAK1861088.1"/>
    </source>
</evidence>
<keyword evidence="2" id="KW-1185">Reference proteome</keyword>
<name>A0ACC3BU11_PYRYE</name>
<dbReference type="EMBL" id="CM020618">
    <property type="protein sequence ID" value="KAK1861088.1"/>
    <property type="molecule type" value="Genomic_DNA"/>
</dbReference>
<reference evidence="1" key="1">
    <citation type="submission" date="2019-11" db="EMBL/GenBank/DDBJ databases">
        <title>Nori genome reveals adaptations in red seaweeds to the harsh intertidal environment.</title>
        <authorList>
            <person name="Wang D."/>
            <person name="Mao Y."/>
        </authorList>
    </citation>
    <scope>NUCLEOTIDE SEQUENCE</scope>
    <source>
        <tissue evidence="1">Gametophyte</tissue>
    </source>
</reference>
<comment type="caution">
    <text evidence="1">The sequence shown here is derived from an EMBL/GenBank/DDBJ whole genome shotgun (WGS) entry which is preliminary data.</text>
</comment>
<organism evidence="1 2">
    <name type="scientific">Pyropia yezoensis</name>
    <name type="common">Susabi-nori</name>
    <name type="synonym">Porphyra yezoensis</name>
    <dbReference type="NCBI Taxonomy" id="2788"/>
    <lineage>
        <taxon>Eukaryota</taxon>
        <taxon>Rhodophyta</taxon>
        <taxon>Bangiophyceae</taxon>
        <taxon>Bangiales</taxon>
        <taxon>Bangiaceae</taxon>
        <taxon>Pyropia</taxon>
    </lineage>
</organism>